<keyword evidence="2" id="KW-0067">ATP-binding</keyword>
<dbReference type="Pfam" id="PF13401">
    <property type="entry name" value="AAA_22"/>
    <property type="match status" value="1"/>
</dbReference>
<name>A0ABV0JZI1_9CYAN</name>
<proteinExistence type="predicted"/>
<dbReference type="InterPro" id="IPR052026">
    <property type="entry name" value="ExeA_AAA_ATPase_DNA-bind"/>
</dbReference>
<feature type="domain" description="ORC1/DEAH AAA+ ATPase" evidence="1">
    <location>
        <begin position="59"/>
        <end position="174"/>
    </location>
</feature>
<dbReference type="PANTHER" id="PTHR35894:SF5">
    <property type="entry name" value="MU-LIKE PROPHAGE FLUMU DNA TRANSPOSITION PROTEIN B"/>
    <property type="match status" value="1"/>
</dbReference>
<comment type="caution">
    <text evidence="2">The sequence shown here is derived from an EMBL/GenBank/DDBJ whole genome shotgun (WGS) entry which is preliminary data.</text>
</comment>
<dbReference type="InterPro" id="IPR049945">
    <property type="entry name" value="AAA_22"/>
</dbReference>
<protein>
    <submittedName>
        <fullName evidence="2">ATP-binding protein</fullName>
    </submittedName>
</protein>
<keyword evidence="3" id="KW-1185">Reference proteome</keyword>
<organism evidence="2 3">
    <name type="scientific">Leptolyngbya subtilissima DQ-A4</name>
    <dbReference type="NCBI Taxonomy" id="2933933"/>
    <lineage>
        <taxon>Bacteria</taxon>
        <taxon>Bacillati</taxon>
        <taxon>Cyanobacteriota</taxon>
        <taxon>Cyanophyceae</taxon>
        <taxon>Leptolyngbyales</taxon>
        <taxon>Leptolyngbyaceae</taxon>
        <taxon>Leptolyngbya group</taxon>
        <taxon>Leptolyngbya</taxon>
    </lineage>
</organism>
<reference evidence="2 3" key="1">
    <citation type="submission" date="2022-04" db="EMBL/GenBank/DDBJ databases">
        <title>Positive selection, recombination, and allopatry shape intraspecific diversity of widespread and dominant cyanobacteria.</title>
        <authorList>
            <person name="Wei J."/>
            <person name="Shu W."/>
            <person name="Hu C."/>
        </authorList>
    </citation>
    <scope>NUCLEOTIDE SEQUENCE [LARGE SCALE GENOMIC DNA]</scope>
    <source>
        <strain evidence="2 3">DQ-A4</strain>
    </source>
</reference>
<dbReference type="SUPFAM" id="SSF52540">
    <property type="entry name" value="P-loop containing nucleoside triphosphate hydrolases"/>
    <property type="match status" value="1"/>
</dbReference>
<accession>A0ABV0JZI1</accession>
<gene>
    <name evidence="2" type="ORF">NC992_03535</name>
</gene>
<dbReference type="RefSeq" id="WP_190699486.1">
    <property type="nucleotide sequence ID" value="NZ_JAMPKX010000001.1"/>
</dbReference>
<evidence type="ECO:0000313" key="3">
    <source>
        <dbReference type="Proteomes" id="UP001482513"/>
    </source>
</evidence>
<dbReference type="GO" id="GO:0005524">
    <property type="term" value="F:ATP binding"/>
    <property type="evidence" value="ECO:0007669"/>
    <property type="project" value="UniProtKB-KW"/>
</dbReference>
<evidence type="ECO:0000313" key="2">
    <source>
        <dbReference type="EMBL" id="MEP0945937.1"/>
    </source>
</evidence>
<keyword evidence="2" id="KW-0547">Nucleotide-binding</keyword>
<dbReference type="PANTHER" id="PTHR35894">
    <property type="entry name" value="GENERAL SECRETION PATHWAY PROTEIN A-RELATED"/>
    <property type="match status" value="1"/>
</dbReference>
<sequence>MTNSQLVTHVPVEVLPSALDITDFLAKTAEIEELFRTAFIPTHRASQYFRWLDELRLVKQCGRVIGPRDIGKSRSSSCYREEDYKRVSCIKAWSNSSSKRLFSQILKDINHAASKGKRQDLRPRLVGCIEPFGVELIIIDNAENLQKEAFLDLKQLHEESGVPIALVGSSELDDSLELYDLISTFPSLFEFDKLEEDDFKMTLRTIELDILALPEESNLESDLFANLASSTGARMGSLIKILTKAVLHSLKSGHRKVDPEILRKITDRYGQKCLSRKEG</sequence>
<dbReference type="InterPro" id="IPR027417">
    <property type="entry name" value="P-loop_NTPase"/>
</dbReference>
<evidence type="ECO:0000259" key="1">
    <source>
        <dbReference type="Pfam" id="PF13401"/>
    </source>
</evidence>
<dbReference type="EMBL" id="JAMPKX010000001">
    <property type="protein sequence ID" value="MEP0945937.1"/>
    <property type="molecule type" value="Genomic_DNA"/>
</dbReference>
<dbReference type="Proteomes" id="UP001482513">
    <property type="component" value="Unassembled WGS sequence"/>
</dbReference>